<reference evidence="2 3" key="1">
    <citation type="submission" date="2024-05" db="EMBL/GenBank/DDBJ databases">
        <authorList>
            <person name="Park S."/>
        </authorList>
    </citation>
    <scope>NUCLEOTIDE SEQUENCE [LARGE SCALE GENOMIC DNA]</scope>
    <source>
        <strain evidence="2 3">DGU5</strain>
    </source>
</reference>
<dbReference type="Pfam" id="PF13687">
    <property type="entry name" value="DUF4153"/>
    <property type="match status" value="1"/>
</dbReference>
<feature type="transmembrane region" description="Helical" evidence="1">
    <location>
        <begin position="326"/>
        <end position="349"/>
    </location>
</feature>
<dbReference type="RefSeq" id="WP_346783936.1">
    <property type="nucleotide sequence ID" value="NZ_JBDLBR010000002.1"/>
</dbReference>
<protein>
    <submittedName>
        <fullName evidence="2">DUF4153 domain-containing protein</fullName>
    </submittedName>
</protein>
<comment type="caution">
    <text evidence="2">The sequence shown here is derived from an EMBL/GenBank/DDBJ whole genome shotgun (WGS) entry which is preliminary data.</text>
</comment>
<name>A0ABV0CUD8_9SPHN</name>
<proteinExistence type="predicted"/>
<feature type="transmembrane region" description="Helical" evidence="1">
    <location>
        <begin position="219"/>
        <end position="245"/>
    </location>
</feature>
<keyword evidence="3" id="KW-1185">Reference proteome</keyword>
<keyword evidence="1" id="KW-1133">Transmembrane helix</keyword>
<dbReference type="EMBL" id="JBDLBR010000002">
    <property type="protein sequence ID" value="MEN7536475.1"/>
    <property type="molecule type" value="Genomic_DNA"/>
</dbReference>
<sequence length="592" mass="63192">MDDAAHHVDAGLIEDRGLIEDWPARPWLLGALGALAGLLIHLVVGDASPEDSLRAAAVALIVFFALAAAFTLREKKLAEPLIFSALLGLVMGGIAWQVVAADGHRAGTEFAFAAGCFFALLALPLFQADFHRTRLATDYRATHFHVWADAVSGGGALAFVGLSWLALLLLDGLFGLIGIDAIGDLMEERAFGLAWSGGTFGAGLGVIRNNLKVIGALQNVVMIVFAILAVPFGAALLVFLVILLASGGKALWEATDSATPILLACAAGSFILANAIIRDSDEDRSPSRIMQIAAAVLAGVILPLSVFAAISLGVRIDQHGLSPERIWAVIAVAVACAYGLACWVALIRGRKAMWSARMRDANLHLAAGVCVVALVLALPLWDFGAVSARNQVARLDAGEVKPEDFDFSALRWDFGDAGRAELAKLAKGEGEVAKLAIAAQEQSERPWRRFETASSAERIGNLVLRSADPDMRAAFEHLLQEQRWRCASACFAIEIGRFPSGARHVALVEASNVEHFRLSRQELTQFDARVRGYGAVEVDQFSKGAQVEVRDIAVRQVEVDGKAVGLPFVVDPEEPSTQTGEENLLITVTTTE</sequence>
<organism evidence="2 3">
    <name type="scientific">Aurantiacibacter flavus</name>
    <dbReference type="NCBI Taxonomy" id="3145232"/>
    <lineage>
        <taxon>Bacteria</taxon>
        <taxon>Pseudomonadati</taxon>
        <taxon>Pseudomonadota</taxon>
        <taxon>Alphaproteobacteria</taxon>
        <taxon>Sphingomonadales</taxon>
        <taxon>Erythrobacteraceae</taxon>
        <taxon>Aurantiacibacter</taxon>
    </lineage>
</organism>
<accession>A0ABV0CUD8</accession>
<feature type="transmembrane region" description="Helical" evidence="1">
    <location>
        <begin position="26"/>
        <end position="43"/>
    </location>
</feature>
<dbReference type="Proteomes" id="UP001484535">
    <property type="component" value="Unassembled WGS sequence"/>
</dbReference>
<feature type="transmembrane region" description="Helical" evidence="1">
    <location>
        <begin position="106"/>
        <end position="126"/>
    </location>
</feature>
<keyword evidence="1" id="KW-0472">Membrane</keyword>
<evidence type="ECO:0000313" key="2">
    <source>
        <dbReference type="EMBL" id="MEN7536475.1"/>
    </source>
</evidence>
<gene>
    <name evidence="2" type="ORF">ABDJ38_04750</name>
</gene>
<feature type="transmembrane region" description="Helical" evidence="1">
    <location>
        <begin position="289"/>
        <end position="314"/>
    </location>
</feature>
<keyword evidence="1" id="KW-0812">Transmembrane</keyword>
<feature type="transmembrane region" description="Helical" evidence="1">
    <location>
        <begin position="146"/>
        <end position="170"/>
    </location>
</feature>
<feature type="transmembrane region" description="Helical" evidence="1">
    <location>
        <begin position="81"/>
        <end position="100"/>
    </location>
</feature>
<dbReference type="InterPro" id="IPR025291">
    <property type="entry name" value="DUF4153"/>
</dbReference>
<evidence type="ECO:0000256" key="1">
    <source>
        <dbReference type="SAM" id="Phobius"/>
    </source>
</evidence>
<evidence type="ECO:0000313" key="3">
    <source>
        <dbReference type="Proteomes" id="UP001484535"/>
    </source>
</evidence>
<feature type="transmembrane region" description="Helical" evidence="1">
    <location>
        <begin position="190"/>
        <end position="207"/>
    </location>
</feature>
<feature type="transmembrane region" description="Helical" evidence="1">
    <location>
        <begin position="361"/>
        <end position="381"/>
    </location>
</feature>
<feature type="transmembrane region" description="Helical" evidence="1">
    <location>
        <begin position="55"/>
        <end position="72"/>
    </location>
</feature>
<feature type="transmembrane region" description="Helical" evidence="1">
    <location>
        <begin position="257"/>
        <end position="277"/>
    </location>
</feature>